<dbReference type="GO" id="GO:0008233">
    <property type="term" value="F:peptidase activity"/>
    <property type="evidence" value="ECO:0007669"/>
    <property type="project" value="UniProtKB-KW"/>
</dbReference>
<proteinExistence type="predicted"/>
<dbReference type="Proteomes" id="UP000276899">
    <property type="component" value="Chromosome"/>
</dbReference>
<reference evidence="2 3" key="1">
    <citation type="submission" date="2018-12" db="EMBL/GenBank/DDBJ databases">
        <authorList>
            <consortium name="Pathogen Informatics"/>
        </authorList>
    </citation>
    <scope>NUCLEOTIDE SEQUENCE [LARGE SCALE GENOMIC DNA]</scope>
    <source>
        <strain evidence="2 3">NCTC11923</strain>
    </source>
</reference>
<feature type="transmembrane region" description="Helical" evidence="1">
    <location>
        <begin position="259"/>
        <end position="279"/>
    </location>
</feature>
<gene>
    <name evidence="2" type="ORF">NCTC11923_00481</name>
</gene>
<keyword evidence="1" id="KW-0812">Transmembrane</keyword>
<dbReference type="AlphaFoldDB" id="A0A448KAB8"/>
<keyword evidence="3" id="KW-1185">Reference proteome</keyword>
<dbReference type="InterPro" id="IPR041881">
    <property type="entry name" value="PqqD_sf"/>
</dbReference>
<evidence type="ECO:0000256" key="1">
    <source>
        <dbReference type="SAM" id="Phobius"/>
    </source>
</evidence>
<dbReference type="GO" id="GO:0006508">
    <property type="term" value="P:proteolysis"/>
    <property type="evidence" value="ECO:0007669"/>
    <property type="project" value="UniProtKB-KW"/>
</dbReference>
<sequence length="394" mass="41924">MSTTSDIPRLRPGVTLIVGMDNQAMLFDSASGSYHRLGAAAAFIVNQFDGLRSLSTIIDQLPQDIDDAGVQRITGMVEALRSKRLLVGPGPERAVGPPPSPAKVRRARRVRGRHVAYPRMGRHLQVSSPRWSGGWMLPRLMVMRSFNRVVAPLAALLHRLPARALSWVFLAASVAGFVAGAVALINLAGGPPPGMHVFVIAVAIQLVSIVAHESWHAIVAAWLGTPVRGLGVAFMFWVLPIAYVDRTDSYRVRSRLGRAMLALAGICSDGVICGIEAAVAASSTGTVRHVALTLCAFQLTMLITNLSPLTQSDGVAAAEALTGTVNLRGRSMLILGSVLRREPLPAGLASLRPAVRWGYFAYGLACTLLGAATMVVSVVWMGFLATYLVKGLLA</sequence>
<dbReference type="InterPro" id="IPR008792">
    <property type="entry name" value="PQQD"/>
</dbReference>
<accession>A0A448KAB8</accession>
<dbReference type="Pfam" id="PF05402">
    <property type="entry name" value="PqqD"/>
    <property type="match status" value="1"/>
</dbReference>
<feature type="transmembrane region" description="Helical" evidence="1">
    <location>
        <begin position="359"/>
        <end position="389"/>
    </location>
</feature>
<keyword evidence="1" id="KW-0472">Membrane</keyword>
<dbReference type="EMBL" id="LR134363">
    <property type="protein sequence ID" value="VEG73867.1"/>
    <property type="molecule type" value="Genomic_DNA"/>
</dbReference>
<protein>
    <submittedName>
        <fullName evidence="2">Zn-dependent proteases</fullName>
    </submittedName>
</protein>
<dbReference type="STRING" id="1278298.GCA_000428685_00004"/>
<keyword evidence="1" id="KW-1133">Transmembrane helix</keyword>
<evidence type="ECO:0000313" key="3">
    <source>
        <dbReference type="Proteomes" id="UP000276899"/>
    </source>
</evidence>
<dbReference type="RefSeq" id="WP_026426213.1">
    <property type="nucleotide sequence ID" value="NZ_CBCRWE010000106.1"/>
</dbReference>
<feature type="transmembrane region" description="Helical" evidence="1">
    <location>
        <begin position="218"/>
        <end position="239"/>
    </location>
</feature>
<organism evidence="2 3">
    <name type="scientific">Actinomyces slackii</name>
    <dbReference type="NCBI Taxonomy" id="52774"/>
    <lineage>
        <taxon>Bacteria</taxon>
        <taxon>Bacillati</taxon>
        <taxon>Actinomycetota</taxon>
        <taxon>Actinomycetes</taxon>
        <taxon>Actinomycetales</taxon>
        <taxon>Actinomycetaceae</taxon>
        <taxon>Actinomyces</taxon>
    </lineage>
</organism>
<dbReference type="Gene3D" id="1.10.10.1150">
    <property type="entry name" value="Coenzyme PQQ synthesis protein D (PqqD)"/>
    <property type="match status" value="1"/>
</dbReference>
<keyword evidence="2" id="KW-0645">Protease</keyword>
<feature type="transmembrane region" description="Helical" evidence="1">
    <location>
        <begin position="167"/>
        <end position="188"/>
    </location>
</feature>
<feature type="transmembrane region" description="Helical" evidence="1">
    <location>
        <begin position="194"/>
        <end position="211"/>
    </location>
</feature>
<evidence type="ECO:0000313" key="2">
    <source>
        <dbReference type="EMBL" id="VEG73867.1"/>
    </source>
</evidence>
<name>A0A448KAB8_9ACTO</name>
<keyword evidence="2" id="KW-0378">Hydrolase</keyword>
<dbReference type="KEGG" id="asla:NCTC11923_00481"/>